<dbReference type="RefSeq" id="WP_124763359.1">
    <property type="nucleotide sequence ID" value="NZ_JAFBDY010000009.1"/>
</dbReference>
<protein>
    <submittedName>
        <fullName evidence="2">Stage II sporulation protein D</fullName>
    </submittedName>
</protein>
<dbReference type="InterPro" id="IPR014225">
    <property type="entry name" value="Spore_II_D_firmicutes"/>
</dbReference>
<keyword evidence="3" id="KW-1185">Reference proteome</keyword>
<dbReference type="Pfam" id="PF08486">
    <property type="entry name" value="SpoIID"/>
    <property type="match status" value="1"/>
</dbReference>
<gene>
    <name evidence="2" type="primary">spoIID</name>
    <name evidence="2" type="ORF">EBB45_05195</name>
</gene>
<dbReference type="InterPro" id="IPR013486">
    <property type="entry name" value="SpoIID/LytB"/>
</dbReference>
<dbReference type="GO" id="GO:0030288">
    <property type="term" value="C:outer membrane-bounded periplasmic space"/>
    <property type="evidence" value="ECO:0007669"/>
    <property type="project" value="TreeGrafter"/>
</dbReference>
<dbReference type="PANTHER" id="PTHR30032:SF4">
    <property type="entry name" value="AMIDASE ENHANCER"/>
    <property type="match status" value="1"/>
</dbReference>
<dbReference type="OrthoDB" id="9794671at2"/>
<proteinExistence type="predicted"/>
<dbReference type="NCBIfam" id="TIGR02870">
    <property type="entry name" value="spore_II_D"/>
    <property type="match status" value="1"/>
</dbReference>
<dbReference type="Proteomes" id="UP000274033">
    <property type="component" value="Unassembled WGS sequence"/>
</dbReference>
<name>A0A3N9UJE9_9BACI</name>
<dbReference type="PANTHER" id="PTHR30032">
    <property type="entry name" value="N-ACETYLMURAMOYL-L-ALANINE AMIDASE-RELATED"/>
    <property type="match status" value="1"/>
</dbReference>
<dbReference type="AlphaFoldDB" id="A0A3N9UJE9"/>
<feature type="domain" description="Sporulation stage II protein D amidase enhancer LytB N-terminal" evidence="1">
    <location>
        <begin position="62"/>
        <end position="151"/>
    </location>
</feature>
<dbReference type="GO" id="GO:0030435">
    <property type="term" value="P:sporulation resulting in formation of a cellular spore"/>
    <property type="evidence" value="ECO:0007669"/>
    <property type="project" value="InterPro"/>
</dbReference>
<evidence type="ECO:0000313" key="2">
    <source>
        <dbReference type="EMBL" id="RQW75538.1"/>
    </source>
</evidence>
<dbReference type="EMBL" id="RRCT01000003">
    <property type="protein sequence ID" value="RQW75538.1"/>
    <property type="molecule type" value="Genomic_DNA"/>
</dbReference>
<dbReference type="InterPro" id="IPR051922">
    <property type="entry name" value="Bact_Sporulation_Assoc"/>
</dbReference>
<organism evidence="2 3">
    <name type="scientific">Lysinibacillus composti</name>
    <dbReference type="NCBI Taxonomy" id="720633"/>
    <lineage>
        <taxon>Bacteria</taxon>
        <taxon>Bacillati</taxon>
        <taxon>Bacillota</taxon>
        <taxon>Bacilli</taxon>
        <taxon>Bacillales</taxon>
        <taxon>Bacillaceae</taxon>
        <taxon>Lysinibacillus</taxon>
    </lineage>
</organism>
<accession>A0A3N9UJE9</accession>
<comment type="caution">
    <text evidence="2">The sequence shown here is derived from an EMBL/GenBank/DDBJ whole genome shotgun (WGS) entry which is preliminary data.</text>
</comment>
<reference evidence="2 3" key="1">
    <citation type="journal article" date="2013" name="J. Microbiol.">
        <title>Lysinibacillus chungkukjangi sp. nov., isolated from Chungkukjang, Korean fermented soybean food.</title>
        <authorList>
            <person name="Kim S.J."/>
            <person name="Jang Y.H."/>
            <person name="Hamada M."/>
            <person name="Ahn J.H."/>
            <person name="Weon H.Y."/>
            <person name="Suzuki K."/>
            <person name="Whang K.S."/>
            <person name="Kwon S.W."/>
        </authorList>
    </citation>
    <scope>NUCLEOTIDE SEQUENCE [LARGE SCALE GENOMIC DNA]</scope>
    <source>
        <strain evidence="2 3">MCCC 1A12701</strain>
    </source>
</reference>
<sequence length="316" mass="35693">MKKLKPWVKIIAVLCLVCALFFLPFLFKTSPSVTSEASEQKEYVTDAKCEVSIKVAGSEIPLELEEYVIGVVAAEMPANFQLEALKAQAIAARTYVLKTTNYGEKEIEPTVARQVFYDAETRKENWDKSFEEYESKVREAVESTAGEIITYNNELITAMFHSMSTGMTESSKNYSGNDIPYLQPVASADYQHAPNYESSKKFTIAEWNKLLNVNWTIKNINQLKIERNNTGRVETVSMGKQQWTGRDLRTLLDLRSTDFRIEVKGDQIVVTTEGYGHGVGMSQYGADAMAENGATAHKILQHYYKDTKIEKINCKN</sequence>
<evidence type="ECO:0000259" key="1">
    <source>
        <dbReference type="Pfam" id="PF08486"/>
    </source>
</evidence>
<dbReference type="NCBIfam" id="TIGR02669">
    <property type="entry name" value="SpoIID_LytB"/>
    <property type="match status" value="1"/>
</dbReference>
<evidence type="ECO:0000313" key="3">
    <source>
        <dbReference type="Proteomes" id="UP000274033"/>
    </source>
</evidence>
<dbReference type="InterPro" id="IPR013693">
    <property type="entry name" value="SpoIID/LytB_N"/>
</dbReference>